<comment type="caution">
    <text evidence="1">The sequence shown here is derived from an EMBL/GenBank/DDBJ whole genome shotgun (WGS) entry which is preliminary data.</text>
</comment>
<dbReference type="RefSeq" id="WP_218096649.1">
    <property type="nucleotide sequence ID" value="NZ_CAJVCE010000001.1"/>
</dbReference>
<reference evidence="1 2" key="1">
    <citation type="submission" date="2021-06" db="EMBL/GenBank/DDBJ databases">
        <authorList>
            <person name="Criscuolo A."/>
        </authorList>
    </citation>
    <scope>NUCLEOTIDE SEQUENCE [LARGE SCALE GENOMIC DNA]</scope>
    <source>
        <strain evidence="2">CIP 111802</strain>
    </source>
</reference>
<evidence type="ECO:0000313" key="1">
    <source>
        <dbReference type="EMBL" id="CAG7616301.1"/>
    </source>
</evidence>
<accession>A0ABN7TAG6</accession>
<protein>
    <submittedName>
        <fullName evidence="1">Uncharacterized protein</fullName>
    </submittedName>
</protein>
<gene>
    <name evidence="1" type="ORF">PAECIP111802_00272</name>
</gene>
<evidence type="ECO:0000313" key="2">
    <source>
        <dbReference type="Proteomes" id="UP000730618"/>
    </source>
</evidence>
<keyword evidence="2" id="KW-1185">Reference proteome</keyword>
<organism evidence="1 2">
    <name type="scientific">Paenibacillus allorhizosphaerae</name>
    <dbReference type="NCBI Taxonomy" id="2849866"/>
    <lineage>
        <taxon>Bacteria</taxon>
        <taxon>Bacillati</taxon>
        <taxon>Bacillota</taxon>
        <taxon>Bacilli</taxon>
        <taxon>Bacillales</taxon>
        <taxon>Paenibacillaceae</taxon>
        <taxon>Paenibacillus</taxon>
    </lineage>
</organism>
<dbReference type="EMBL" id="CAJVCE010000001">
    <property type="protein sequence ID" value="CAG7616301.1"/>
    <property type="molecule type" value="Genomic_DNA"/>
</dbReference>
<proteinExistence type="predicted"/>
<name>A0ABN7TAG6_9BACL</name>
<sequence>MDRSAFQSVVIPRTQKRIMLFQGNHLRKLLKDNKTIRLLLTAGELEKSHES</sequence>
<dbReference type="Proteomes" id="UP000730618">
    <property type="component" value="Unassembled WGS sequence"/>
</dbReference>